<sequence>VEDIRVKKSRSIFDPLIDEFIRSGDDLVEIVVEDRTTSYMVAQLRKRITNRELDIEVAPGYDVLYLEKKTQTL</sequence>
<evidence type="ECO:0000313" key="1">
    <source>
        <dbReference type="EMBL" id="GAH15708.1"/>
    </source>
</evidence>
<accession>X1F4I3</accession>
<organism evidence="1">
    <name type="scientific">marine sediment metagenome</name>
    <dbReference type="NCBI Taxonomy" id="412755"/>
    <lineage>
        <taxon>unclassified sequences</taxon>
        <taxon>metagenomes</taxon>
        <taxon>ecological metagenomes</taxon>
    </lineage>
</organism>
<proteinExistence type="predicted"/>
<gene>
    <name evidence="1" type="ORF">S01H4_58560</name>
</gene>
<reference evidence="1" key="1">
    <citation type="journal article" date="2014" name="Front. Microbiol.">
        <title>High frequency of phylogenetically diverse reductive dehalogenase-homologous genes in deep subseafloor sedimentary metagenomes.</title>
        <authorList>
            <person name="Kawai M."/>
            <person name="Futagami T."/>
            <person name="Toyoda A."/>
            <person name="Takaki Y."/>
            <person name="Nishi S."/>
            <person name="Hori S."/>
            <person name="Arai W."/>
            <person name="Tsubouchi T."/>
            <person name="Morono Y."/>
            <person name="Uchiyama I."/>
            <person name="Ito T."/>
            <person name="Fujiyama A."/>
            <person name="Inagaki F."/>
            <person name="Takami H."/>
        </authorList>
    </citation>
    <scope>NUCLEOTIDE SEQUENCE</scope>
    <source>
        <strain evidence="1">Expedition CK06-06</strain>
    </source>
</reference>
<feature type="non-terminal residue" evidence="1">
    <location>
        <position position="1"/>
    </location>
</feature>
<dbReference type="AlphaFoldDB" id="X1F4I3"/>
<name>X1F4I3_9ZZZZ</name>
<comment type="caution">
    <text evidence="1">The sequence shown here is derived from an EMBL/GenBank/DDBJ whole genome shotgun (WGS) entry which is preliminary data.</text>
</comment>
<protein>
    <submittedName>
        <fullName evidence="1">Uncharacterized protein</fullName>
    </submittedName>
</protein>
<dbReference type="EMBL" id="BART01034219">
    <property type="protein sequence ID" value="GAH15708.1"/>
    <property type="molecule type" value="Genomic_DNA"/>
</dbReference>